<evidence type="ECO:0000313" key="3">
    <source>
        <dbReference type="Proteomes" id="UP000030170"/>
    </source>
</evidence>
<dbReference type="Pfam" id="PF07077">
    <property type="entry name" value="DUF1345"/>
    <property type="match status" value="1"/>
</dbReference>
<name>A0A098TID4_9CYAN</name>
<evidence type="ECO:0000313" key="2">
    <source>
        <dbReference type="EMBL" id="KGF71786.1"/>
    </source>
</evidence>
<dbReference type="OrthoDB" id="64737at2"/>
<evidence type="ECO:0008006" key="4">
    <source>
        <dbReference type="Google" id="ProtNLM"/>
    </source>
</evidence>
<keyword evidence="1" id="KW-0472">Membrane</keyword>
<keyword evidence="1" id="KW-1133">Transmembrane helix</keyword>
<accession>A0A098TID4</accession>
<sequence length="225" mass="25214">MNREYSRVYEALVHPRGRLIAAVAIACFVYGVSFVIPSSEIRILLAFDLGMLALLGSIALMMTNADAEETFRRQQRLEPSHAATLIAAIICSATSLVVVALMLDNTQKLPALVVNIHMGLSMIAIFEAWLLVHTFFALHYARMYYDEVAAGKEEYLRGLEFPNEGLVDHWDFMYYSFTIGMCYQTSDISITGIHMRRITLIHSILSFIFVTAVIGLVVNIVSNII</sequence>
<feature type="transmembrane region" description="Helical" evidence="1">
    <location>
        <begin position="43"/>
        <end position="62"/>
    </location>
</feature>
<feature type="transmembrane region" description="Helical" evidence="1">
    <location>
        <begin position="20"/>
        <end position="37"/>
    </location>
</feature>
<dbReference type="AlphaFoldDB" id="A0A098TID4"/>
<organism evidence="2 3">
    <name type="scientific">Neosynechococcus sphagnicola sy1</name>
    <dbReference type="NCBI Taxonomy" id="1497020"/>
    <lineage>
        <taxon>Bacteria</taxon>
        <taxon>Bacillati</taxon>
        <taxon>Cyanobacteriota</taxon>
        <taxon>Cyanophyceae</taxon>
        <taxon>Neosynechococcales</taxon>
        <taxon>Neosynechococcaceae</taxon>
        <taxon>Neosynechococcus</taxon>
    </lineage>
</organism>
<protein>
    <recommendedName>
        <fullName evidence="4">DUF1345 domain-containing protein</fullName>
    </recommendedName>
</protein>
<feature type="transmembrane region" description="Helical" evidence="1">
    <location>
        <begin position="82"/>
        <end position="103"/>
    </location>
</feature>
<proteinExistence type="predicted"/>
<comment type="caution">
    <text evidence="2">The sequence shown here is derived from an EMBL/GenBank/DDBJ whole genome shotgun (WGS) entry which is preliminary data.</text>
</comment>
<keyword evidence="3" id="KW-1185">Reference proteome</keyword>
<dbReference type="EMBL" id="JJML01000051">
    <property type="protein sequence ID" value="KGF71786.1"/>
    <property type="molecule type" value="Genomic_DNA"/>
</dbReference>
<dbReference type="STRING" id="1497020.DO97_15475"/>
<gene>
    <name evidence="2" type="ORF">DO97_15475</name>
</gene>
<keyword evidence="1" id="KW-0812">Transmembrane</keyword>
<dbReference type="InterPro" id="IPR009781">
    <property type="entry name" value="DUF1345"/>
</dbReference>
<dbReference type="RefSeq" id="WP_036535763.1">
    <property type="nucleotide sequence ID" value="NZ_JJML01000051.1"/>
</dbReference>
<dbReference type="Proteomes" id="UP000030170">
    <property type="component" value="Unassembled WGS sequence"/>
</dbReference>
<feature type="transmembrane region" description="Helical" evidence="1">
    <location>
        <begin position="109"/>
        <end position="132"/>
    </location>
</feature>
<evidence type="ECO:0000256" key="1">
    <source>
        <dbReference type="SAM" id="Phobius"/>
    </source>
</evidence>
<reference evidence="2 3" key="1">
    <citation type="journal article" date="2014" name="Mol. Ecol.">
        <title>Evolution of Synechococcus.</title>
        <authorList>
            <person name="Dvorak P."/>
            <person name="Casamatta D."/>
            <person name="Hasler P."/>
            <person name="Poulickova A."/>
            <person name="Ondrej V."/>
            <person name="Sanges R."/>
        </authorList>
    </citation>
    <scope>NUCLEOTIDE SEQUENCE [LARGE SCALE GENOMIC DNA]</scope>
    <source>
        <strain evidence="2 3">CAUP A 1101</strain>
    </source>
</reference>
<feature type="transmembrane region" description="Helical" evidence="1">
    <location>
        <begin position="200"/>
        <end position="221"/>
    </location>
</feature>